<dbReference type="EnsemblMetazoa" id="G22195.2">
    <property type="protein sequence ID" value="G22195.2:cds"/>
    <property type="gene ID" value="G22195"/>
</dbReference>
<dbReference type="Proteomes" id="UP000005408">
    <property type="component" value="Unassembled WGS sequence"/>
</dbReference>
<evidence type="ECO:0000256" key="1">
    <source>
        <dbReference type="SAM" id="MobiDB-lite"/>
    </source>
</evidence>
<reference evidence="2" key="1">
    <citation type="submission" date="2022-08" db="UniProtKB">
        <authorList>
            <consortium name="EnsemblMetazoa"/>
        </authorList>
    </citation>
    <scope>IDENTIFICATION</scope>
    <source>
        <strain evidence="2">05x7-T-G4-1.051#20</strain>
    </source>
</reference>
<keyword evidence="3" id="KW-1185">Reference proteome</keyword>
<dbReference type="InterPro" id="IPR035969">
    <property type="entry name" value="Rab-GAP_TBC_sf"/>
</dbReference>
<organism evidence="2 3">
    <name type="scientific">Magallana gigas</name>
    <name type="common">Pacific oyster</name>
    <name type="synonym">Crassostrea gigas</name>
    <dbReference type="NCBI Taxonomy" id="29159"/>
    <lineage>
        <taxon>Eukaryota</taxon>
        <taxon>Metazoa</taxon>
        <taxon>Spiralia</taxon>
        <taxon>Lophotrochozoa</taxon>
        <taxon>Mollusca</taxon>
        <taxon>Bivalvia</taxon>
        <taxon>Autobranchia</taxon>
        <taxon>Pteriomorphia</taxon>
        <taxon>Ostreida</taxon>
        <taxon>Ostreoidea</taxon>
        <taxon>Ostreidae</taxon>
        <taxon>Magallana</taxon>
    </lineage>
</organism>
<dbReference type="EnsemblMetazoa" id="G22195.1">
    <property type="protein sequence ID" value="G22195.1:cds"/>
    <property type="gene ID" value="G22195"/>
</dbReference>
<protein>
    <submittedName>
        <fullName evidence="2">Uncharacterized protein</fullName>
    </submittedName>
</protein>
<dbReference type="EnsemblMetazoa" id="G22195.3">
    <property type="protein sequence ID" value="G22195.3:cds"/>
    <property type="gene ID" value="G22195"/>
</dbReference>
<dbReference type="KEGG" id="crg:105343705"/>
<feature type="region of interest" description="Disordered" evidence="1">
    <location>
        <begin position="458"/>
        <end position="508"/>
    </location>
</feature>
<sequence>MATGGPQGYPKWLLNCKQGINDSKDWNVFVRELHDAIQQQLTESHVQYFSDLSEAEKELFMQRATKALEGGTSYNNMMKKVSVVMDQSLNEEVSRQLLEESPMDTKSDLIIESAEEGTLSLLKKWPDMKEKLQVCLNQPLPTQLRQVAWRLYLSDTKVRKKYIDLLNTNPRAAISQYDYEISQKCDQLLNSEPTFADLKGSVGNFYGMKAVLSYHHSSQKTQNRLRDVDHLLVVPFVEVARSSMPKKEPPAGRVVALLVEEFETFMKQRPGFVEDSGSELHNEEVRAFIDKVATMLTAKYPESVKNIVEKFSPSKEKIVATEAGNQAVLREGLMAICRPMLRSLFVSYLNPNTLLYVWDNYIIGLDTPGFTTEWLAIVLVTILALTKDKIKEATSPASLEKILKTESCRLTVPQFQYEVKQHYYKDLFSMITRDSKAAIPVLDPTQAQHPPWRHWYNDVIPPFTKPQDRRKAREEREAERERLAQQQKDAETARREQEARDRRDEEEEYLKLSALDRQRVEMERIKLEEQIQEERRRRVEAERHASDEIERLRLEVAALKNQKPPTPAYSPAPSVSSYISRQLLAPPPSRVSSHVRPPPQTVVAVKKVRTPTPVQTPVEQKNKIVADFLNRVLFGINKVAHAEDQFVEKEELDKATEGYLVQNVKDIKQAQKEIFGKHLKPGEFDKLSAKDQQDKSEAMIRLMQKWREDRRAKELARNKDAF</sequence>
<dbReference type="SUPFAM" id="SSF47923">
    <property type="entry name" value="Ypt/Rab-GAP domain of gyp1p"/>
    <property type="match status" value="1"/>
</dbReference>
<feature type="compositionally biased region" description="Basic and acidic residues" evidence="1">
    <location>
        <begin position="466"/>
        <end position="503"/>
    </location>
</feature>
<evidence type="ECO:0000313" key="3">
    <source>
        <dbReference type="Proteomes" id="UP000005408"/>
    </source>
</evidence>
<name>A0A8W8K6P6_MAGGI</name>
<evidence type="ECO:0000313" key="2">
    <source>
        <dbReference type="EnsemblMetazoa" id="G22195.1:cds"/>
    </source>
</evidence>
<dbReference type="RefSeq" id="XP_011449467.2">
    <property type="nucleotide sequence ID" value="XM_011451165.4"/>
</dbReference>
<accession>A0A8W8K6P6</accession>
<proteinExistence type="predicted"/>
<dbReference type="GeneID" id="105343705"/>
<dbReference type="AlphaFoldDB" id="A0A8W8K6P6"/>
<dbReference type="Gene3D" id="1.10.472.80">
    <property type="entry name" value="Ypt/Rab-GAP domain of gyp1p, domain 3"/>
    <property type="match status" value="1"/>
</dbReference>